<evidence type="ECO:0000313" key="12">
    <source>
        <dbReference type="EMBL" id="PFG73482.1"/>
    </source>
</evidence>
<evidence type="ECO:0000256" key="3">
    <source>
        <dbReference type="ARBA" id="ARBA00022723"/>
    </source>
</evidence>
<keyword evidence="5 8" id="KW-0658">Purine biosynthesis</keyword>
<dbReference type="Proteomes" id="UP000223071">
    <property type="component" value="Unassembled WGS sequence"/>
</dbReference>
<comment type="caution">
    <text evidence="8">Lacks conserved residue(s) required for the propagation of feature annotation.</text>
</comment>
<dbReference type="GO" id="GO:0000287">
    <property type="term" value="F:magnesium ion binding"/>
    <property type="evidence" value="ECO:0007669"/>
    <property type="project" value="UniProtKB-UniRule"/>
</dbReference>
<proteinExistence type="inferred from homology"/>
<feature type="binding site" evidence="8">
    <location>
        <position position="268"/>
    </location>
    <ligand>
        <name>Mg(2+)</name>
        <dbReference type="ChEBI" id="CHEBI:18420"/>
        <label>2</label>
    </ligand>
</feature>
<dbReference type="InterPro" id="IPR010918">
    <property type="entry name" value="PurM-like_C_dom"/>
</dbReference>
<feature type="domain" description="Phosphoribosylformylglycinamidine synthase linker" evidence="11">
    <location>
        <begin position="11"/>
        <end position="48"/>
    </location>
</feature>
<dbReference type="FunFam" id="3.30.1330.10:FF:000004">
    <property type="entry name" value="Phosphoribosylformylglycinamidine synthase subunit PurL"/>
    <property type="match status" value="1"/>
</dbReference>
<keyword evidence="2 8" id="KW-0436">Ligase</keyword>
<evidence type="ECO:0000256" key="8">
    <source>
        <dbReference type="HAMAP-Rule" id="MF_00420"/>
    </source>
</evidence>
<evidence type="ECO:0000256" key="7">
    <source>
        <dbReference type="ARBA" id="ARBA00022842"/>
    </source>
</evidence>
<feature type="binding site" evidence="8">
    <location>
        <begin position="90"/>
        <end position="93"/>
    </location>
    <ligand>
        <name>substrate</name>
    </ligand>
</feature>
<dbReference type="Gene3D" id="3.90.650.10">
    <property type="entry name" value="PurM-like C-terminal domain"/>
    <property type="match status" value="2"/>
</dbReference>
<dbReference type="GO" id="GO:0005524">
    <property type="term" value="F:ATP binding"/>
    <property type="evidence" value="ECO:0007669"/>
    <property type="project" value="UniProtKB-UniRule"/>
</dbReference>
<name>A0A2A9HEB2_TEPT2</name>
<dbReference type="AlphaFoldDB" id="A0A2A9HEB2"/>
<sequence>MPVDQAALDAVALSRDEYDLLVQRLGREPNEVELGMFGSLWSEHCGYKNSKPLLRLLPSSGPRVLTAVGAENAGAIDIGDGRCVVMKVESHNHPSAIEPYQGAATGVGGIVRDIFAMGAYPIAILDSLRFGPIDNPQDRYLFHGVVAGIGGYGNCLGIPTVGGEVFFAEPYAGTPLVNAMCVGVAETAKLLSARAQGEGNVLLLVGADTGRDGIHGASGLASRTDPEARFEEMRPAVQVGNPFLEKLLMEACYELASQHRDWVVGLQDLGAAGLTSSVVECCAKGGSGAILDLEKVPRREQGMTPYEVMLSESQERMLVIAKKEHVADVTALFERWELHCAAIGVVTSGNEVVVREHGVEVARVPVDIATDPPQYRRQGVRPAELAELNAFDPGTLPDLASDRAAETLLRLLARPNIASKRGVFRQYDHQVLANTVVPPGGDAAVLRVPGTGRGIAVKTDGNARLVYLDPYTGGAIAVAEAARNVVCTGALPVAVTDCLNFGNPERPDVYYTLEHAIRGIAEACLQLETPVVSGNVSLYNEAGGRPVYPTPVIGMLGLLDDVARHLRAAFPGPGCQVVLLGAGLEQPASTLGGSEYLEAEHGRVAGMPAIDLALEKRLHQLVLQAHAEGLLLSAHDCSEGGLAVALAESCILGGCGFVGPAELPGRLDAALFGEAQSRIIVTIPADTYRQGGGLARLRDLGAALGVPVTPLGRTTPEPRFRLGPIEAEIDALRAAYESLIDA</sequence>
<dbReference type="PANTHER" id="PTHR43555">
    <property type="entry name" value="PHOSPHORIBOSYLFORMYLGLYCINAMIDINE SYNTHASE SUBUNIT PURL"/>
    <property type="match status" value="1"/>
</dbReference>
<comment type="subcellular location">
    <subcellularLocation>
        <location evidence="8">Cytoplasm</location>
    </subcellularLocation>
</comment>
<comment type="function">
    <text evidence="8">Part of the phosphoribosylformylglycinamidine synthase complex involved in the purines biosynthetic pathway. Catalyzes the ATP-dependent conversion of formylglycinamide ribonucleotide (FGAR) and glutamine to yield formylglycinamidine ribonucleotide (FGAM) and glutamate. The FGAM synthase complex is composed of three subunits. PurQ produces an ammonia molecule by converting glutamine to glutamate. PurL transfers the ammonia molecule to FGAR to form FGAM in an ATP-dependent manner. PurS interacts with PurQ and PurL and is thought to assist in the transfer of the ammonia molecule from PurQ to PurL.</text>
</comment>
<evidence type="ECO:0000259" key="10">
    <source>
        <dbReference type="Pfam" id="PF02769"/>
    </source>
</evidence>
<dbReference type="EMBL" id="PDJQ01000001">
    <property type="protein sequence ID" value="PFG73482.1"/>
    <property type="molecule type" value="Genomic_DNA"/>
</dbReference>
<keyword evidence="6 8" id="KW-0067">ATP-binding</keyword>
<dbReference type="SUPFAM" id="SSF55326">
    <property type="entry name" value="PurM N-terminal domain-like"/>
    <property type="match status" value="2"/>
</dbReference>
<dbReference type="InterPro" id="IPR036676">
    <property type="entry name" value="PurM-like_C_sf"/>
</dbReference>
<feature type="binding site" evidence="8">
    <location>
        <position position="112"/>
    </location>
    <ligand>
        <name>substrate</name>
    </ligand>
</feature>
<dbReference type="RefSeq" id="WP_098502935.1">
    <property type="nucleotide sequence ID" value="NZ_PDJQ01000001.1"/>
</dbReference>
<organism evidence="12 13">
    <name type="scientific">Tepidiforma thermophila (strain KCTC 52669 / CGMCC 1.13589 / G233)</name>
    <dbReference type="NCBI Taxonomy" id="2761530"/>
    <lineage>
        <taxon>Bacteria</taxon>
        <taxon>Bacillati</taxon>
        <taxon>Chloroflexota</taxon>
        <taxon>Tepidiformia</taxon>
        <taxon>Tepidiformales</taxon>
        <taxon>Tepidiformaceae</taxon>
        <taxon>Tepidiforma</taxon>
    </lineage>
</organism>
<feature type="active site" description="Proton acceptor" evidence="8">
    <location>
        <position position="91"/>
    </location>
</feature>
<dbReference type="InterPro" id="IPR016188">
    <property type="entry name" value="PurM-like_N"/>
</dbReference>
<feature type="binding site" evidence="8">
    <location>
        <position position="537"/>
    </location>
    <ligand>
        <name>substrate</name>
    </ligand>
</feature>
<evidence type="ECO:0000256" key="5">
    <source>
        <dbReference type="ARBA" id="ARBA00022755"/>
    </source>
</evidence>
<dbReference type="EC" id="6.3.5.3" evidence="8"/>
<dbReference type="CDD" id="cd02203">
    <property type="entry name" value="PurL_repeat1"/>
    <property type="match status" value="1"/>
</dbReference>
<evidence type="ECO:0000259" key="9">
    <source>
        <dbReference type="Pfam" id="PF00586"/>
    </source>
</evidence>
<feature type="binding site" evidence="8">
    <location>
        <position position="87"/>
    </location>
    <ligand>
        <name>ATP</name>
        <dbReference type="ChEBI" id="CHEBI:30616"/>
    </ligand>
</feature>
<feature type="active site" evidence="8">
    <location>
        <position position="44"/>
    </location>
</feature>
<comment type="caution">
    <text evidence="12">The sequence shown here is derived from an EMBL/GenBank/DDBJ whole genome shotgun (WGS) entry which is preliminary data.</text>
</comment>
<feature type="binding site" evidence="8">
    <location>
        <position position="238"/>
    </location>
    <ligand>
        <name>substrate</name>
    </ligand>
</feature>
<reference evidence="12 13" key="1">
    <citation type="submission" date="2017-09" db="EMBL/GenBank/DDBJ databases">
        <title>Sequencing the genomes of two abundant thermophiles in Great Basin hot springs: Thermocrinis jamiesonii and novel Chloroflexi Thermoflexus hugenholtzii.</title>
        <authorList>
            <person name="Hedlund B."/>
        </authorList>
    </citation>
    <scope>NUCLEOTIDE SEQUENCE [LARGE SCALE GENOMIC DNA]</scope>
    <source>
        <strain evidence="12 13">G233</strain>
    </source>
</reference>
<dbReference type="NCBIfam" id="NF002290">
    <property type="entry name" value="PRK01213.1"/>
    <property type="match status" value="1"/>
</dbReference>
<dbReference type="GO" id="GO:0004642">
    <property type="term" value="F:phosphoribosylformylglycinamidine synthase activity"/>
    <property type="evidence" value="ECO:0007669"/>
    <property type="project" value="UniProtKB-UniRule"/>
</dbReference>
<feature type="binding site" evidence="8">
    <location>
        <position position="534"/>
    </location>
    <ligand>
        <name>ATP</name>
        <dbReference type="ChEBI" id="CHEBI:30616"/>
    </ligand>
</feature>
<evidence type="ECO:0000256" key="2">
    <source>
        <dbReference type="ARBA" id="ARBA00022598"/>
    </source>
</evidence>
<feature type="domain" description="PurM-like N-terminal" evidence="9">
    <location>
        <begin position="440"/>
        <end position="558"/>
    </location>
</feature>
<evidence type="ECO:0000256" key="6">
    <source>
        <dbReference type="ARBA" id="ARBA00022840"/>
    </source>
</evidence>
<keyword evidence="4 8" id="KW-0547">Nucleotide-binding</keyword>
<dbReference type="HAMAP" id="MF_00420">
    <property type="entry name" value="PurL_2"/>
    <property type="match status" value="1"/>
</dbReference>
<keyword evidence="7 8" id="KW-0460">Magnesium</keyword>
<keyword evidence="13" id="KW-1185">Reference proteome</keyword>
<dbReference type="GO" id="GO:0006189">
    <property type="term" value="P:'de novo' IMP biosynthetic process"/>
    <property type="evidence" value="ECO:0007669"/>
    <property type="project" value="UniProtKB-UniRule"/>
</dbReference>
<keyword evidence="1 8" id="KW-0963">Cytoplasm</keyword>
<evidence type="ECO:0000313" key="13">
    <source>
        <dbReference type="Proteomes" id="UP000223071"/>
    </source>
</evidence>
<evidence type="ECO:0000256" key="1">
    <source>
        <dbReference type="ARBA" id="ARBA00022490"/>
    </source>
</evidence>
<comment type="similarity">
    <text evidence="8">Belongs to the FGAMS family.</text>
</comment>
<dbReference type="Pfam" id="PF00586">
    <property type="entry name" value="AIRS"/>
    <property type="match status" value="2"/>
</dbReference>
<dbReference type="InterPro" id="IPR010074">
    <property type="entry name" value="PRibForGlyAmidine_synth_PurL"/>
</dbReference>
<feature type="binding site" evidence="8">
    <location>
        <position position="47"/>
    </location>
    <ligand>
        <name>ATP</name>
        <dbReference type="ChEBI" id="CHEBI:30616"/>
    </ligand>
</feature>
<dbReference type="UniPathway" id="UPA00074">
    <property type="reaction ID" value="UER00128"/>
</dbReference>
<comment type="catalytic activity">
    <reaction evidence="8">
        <text>N(2)-formyl-N(1)-(5-phospho-beta-D-ribosyl)glycinamide + L-glutamine + ATP + H2O = 2-formamido-N(1)-(5-O-phospho-beta-D-ribosyl)acetamidine + L-glutamate + ADP + phosphate + H(+)</text>
        <dbReference type="Rhea" id="RHEA:17129"/>
        <dbReference type="ChEBI" id="CHEBI:15377"/>
        <dbReference type="ChEBI" id="CHEBI:15378"/>
        <dbReference type="ChEBI" id="CHEBI:29985"/>
        <dbReference type="ChEBI" id="CHEBI:30616"/>
        <dbReference type="ChEBI" id="CHEBI:43474"/>
        <dbReference type="ChEBI" id="CHEBI:58359"/>
        <dbReference type="ChEBI" id="CHEBI:147286"/>
        <dbReference type="ChEBI" id="CHEBI:147287"/>
        <dbReference type="ChEBI" id="CHEBI:456216"/>
        <dbReference type="EC" id="6.3.5.3"/>
    </reaction>
</comment>
<comment type="subunit">
    <text evidence="8">Monomer. Part of the FGAM synthase complex composed of 1 PurL, 1 PurQ and 2 PurS subunits.</text>
</comment>
<keyword evidence="3 8" id="KW-0479">Metal-binding</keyword>
<comment type="pathway">
    <text evidence="8">Purine metabolism; IMP biosynthesis via de novo pathway; 5-amino-1-(5-phospho-D-ribosyl)imidazole from N(2)-formyl-N(1)-(5-phospho-D-ribosyl)glycinamide: step 1/2.</text>
</comment>
<evidence type="ECO:0000256" key="4">
    <source>
        <dbReference type="ARBA" id="ARBA00022741"/>
    </source>
</evidence>
<dbReference type="SUPFAM" id="SSF56042">
    <property type="entry name" value="PurM C-terminal domain-like"/>
    <property type="match status" value="2"/>
</dbReference>
<protein>
    <recommendedName>
        <fullName evidence="8">Phosphoribosylformylglycinamidine synthase subunit PurL</fullName>
        <shortName evidence="8">FGAM synthase</shortName>
        <ecNumber evidence="8">6.3.5.3</ecNumber>
    </recommendedName>
    <alternativeName>
        <fullName evidence="8">Formylglycinamide ribonucleotide amidotransferase subunit II</fullName>
        <shortName evidence="8">FGAR amidotransferase II</shortName>
        <shortName evidence="8">FGAR-AT II</shortName>
    </alternativeName>
    <alternativeName>
        <fullName evidence="8">Glutamine amidotransferase PurL</fullName>
    </alternativeName>
    <alternativeName>
        <fullName evidence="8">Phosphoribosylformylglycinamidine synthase subunit II</fullName>
    </alternativeName>
</protein>
<evidence type="ECO:0000259" key="11">
    <source>
        <dbReference type="Pfam" id="PF18072"/>
    </source>
</evidence>
<gene>
    <name evidence="8" type="primary">purL</name>
    <name evidence="12" type="ORF">A9A59_0680</name>
</gene>
<dbReference type="PIRSF" id="PIRSF001587">
    <property type="entry name" value="FGAM_synthase_II"/>
    <property type="match status" value="1"/>
</dbReference>
<dbReference type="InterPro" id="IPR041609">
    <property type="entry name" value="PurL_linker"/>
</dbReference>
<dbReference type="NCBIfam" id="TIGR01736">
    <property type="entry name" value="FGAM_synth_II"/>
    <property type="match status" value="1"/>
</dbReference>
<feature type="domain" description="PurM-like N-terminal" evidence="9">
    <location>
        <begin position="71"/>
        <end position="185"/>
    </location>
</feature>
<dbReference type="CDD" id="cd02204">
    <property type="entry name" value="PurL_repeat2"/>
    <property type="match status" value="1"/>
</dbReference>
<dbReference type="InterPro" id="IPR036921">
    <property type="entry name" value="PurM-like_N_sf"/>
</dbReference>
<accession>A0A2A9HEB2</accession>
<feature type="binding site" evidence="8">
    <location>
        <position position="497"/>
    </location>
    <ligand>
        <name>ATP</name>
        <dbReference type="ChEBI" id="CHEBI:30616"/>
    </ligand>
</feature>
<dbReference type="GO" id="GO:0005737">
    <property type="term" value="C:cytoplasm"/>
    <property type="evidence" value="ECO:0007669"/>
    <property type="project" value="UniProtKB-SubCell"/>
</dbReference>
<dbReference type="Pfam" id="PF02769">
    <property type="entry name" value="AIRS_C"/>
    <property type="match status" value="2"/>
</dbReference>
<feature type="binding site" evidence="8">
    <location>
        <position position="113"/>
    </location>
    <ligand>
        <name>Mg(2+)</name>
        <dbReference type="ChEBI" id="CHEBI:18420"/>
        <label>2</label>
    </ligand>
</feature>
<feature type="domain" description="PurM-like C-terminal" evidence="10">
    <location>
        <begin position="198"/>
        <end position="354"/>
    </location>
</feature>
<feature type="binding site" evidence="8">
    <location>
        <position position="535"/>
    </location>
    <ligand>
        <name>Mg(2+)</name>
        <dbReference type="ChEBI" id="CHEBI:18420"/>
        <label>1</label>
    </ligand>
</feature>
<feature type="binding site" evidence="8">
    <location>
        <begin position="312"/>
        <end position="314"/>
    </location>
    <ligand>
        <name>substrate</name>
    </ligand>
</feature>
<dbReference type="Gene3D" id="3.30.1330.10">
    <property type="entry name" value="PurM-like, N-terminal domain"/>
    <property type="match status" value="2"/>
</dbReference>
<feature type="binding site" evidence="8">
    <location>
        <position position="89"/>
    </location>
    <ligand>
        <name>Mg(2+)</name>
        <dbReference type="ChEBI" id="CHEBI:18420"/>
        <label>1</label>
    </ligand>
</feature>
<feature type="domain" description="PurM-like C-terminal" evidence="10">
    <location>
        <begin position="573"/>
        <end position="686"/>
    </location>
</feature>
<dbReference type="Pfam" id="PF18072">
    <property type="entry name" value="FGAR-AT_linker"/>
    <property type="match status" value="1"/>
</dbReference>
<dbReference type="PANTHER" id="PTHR43555:SF1">
    <property type="entry name" value="PHOSPHORIBOSYLFORMYLGLYCINAMIDINE SYNTHASE SUBUNIT PURL"/>
    <property type="match status" value="1"/>
</dbReference>